<feature type="transmembrane region" description="Helical" evidence="5">
    <location>
        <begin position="46"/>
        <end position="65"/>
    </location>
</feature>
<feature type="transmembrane region" description="Helical" evidence="5">
    <location>
        <begin position="101"/>
        <end position="121"/>
    </location>
</feature>
<dbReference type="Gene3D" id="1.20.1250.20">
    <property type="entry name" value="MFS general substrate transporter like domains"/>
    <property type="match status" value="2"/>
</dbReference>
<evidence type="ECO:0000313" key="7">
    <source>
        <dbReference type="EMBL" id="AZW18742.1"/>
    </source>
</evidence>
<proteinExistence type="predicted"/>
<feature type="transmembrane region" description="Helical" evidence="5">
    <location>
        <begin position="380"/>
        <end position="402"/>
    </location>
</feature>
<reference evidence="8" key="1">
    <citation type="submission" date="2017-10" db="EMBL/GenBank/DDBJ databases">
        <title>Whole genome sequencing of various Bordetella species.</title>
        <authorList>
            <person name="Weigand M.R."/>
            <person name="Loparev V."/>
            <person name="Peng Y."/>
            <person name="Bowden K.E."/>
            <person name="Tondella M.L."/>
            <person name="Williams M.M."/>
        </authorList>
    </citation>
    <scope>NUCLEOTIDE SEQUENCE [LARGE SCALE GENOMIC DNA]</scope>
    <source>
        <strain evidence="8">H720</strain>
    </source>
</reference>
<dbReference type="InterPro" id="IPR011701">
    <property type="entry name" value="MFS"/>
</dbReference>
<feature type="transmembrane region" description="Helical" evidence="5">
    <location>
        <begin position="283"/>
        <end position="305"/>
    </location>
</feature>
<dbReference type="GeneID" id="92993755"/>
<dbReference type="PROSITE" id="PS50850">
    <property type="entry name" value="MFS"/>
    <property type="match status" value="1"/>
</dbReference>
<feature type="transmembrane region" description="Helical" evidence="5">
    <location>
        <begin position="177"/>
        <end position="196"/>
    </location>
</feature>
<name>A0AAN1S0G9_9BORD</name>
<dbReference type="Pfam" id="PF07690">
    <property type="entry name" value="MFS_1"/>
    <property type="match status" value="1"/>
</dbReference>
<comment type="subcellular location">
    <subcellularLocation>
        <location evidence="1">Membrane</location>
        <topology evidence="1">Multi-pass membrane protein</topology>
    </subcellularLocation>
</comment>
<sequence length="445" mass="48097">MRSVPSKRYHIFLFIMLMALLNYIDRGALSYAAAGITSEYGLNRTQWGALLGYFGYGYLFGALGGGFMADRFGPRKVWLYAAAGWSILAIATAYAGDFGVLALGGSALLGFATIRILFGLAEGPAYSVVYKSISLWSIPRERGFVVSLALLSTPLGAMLSAPIAIGLQHFFGGWRAMFIVLGVVSLIVLILFIRLFTDRPAQNTYISDAEKQYIRAEQERNPVGQAAAAEDDGGPVPWWQYFKTPALVLNAIACFSFMYVNFLLLTWTPKYLEDQFGFSLSSIWYLAMIPWAGACFTVLLGGRLSDLIVRKTGSLRLGRSLLGASCLLATSIVFYFVSSASSIWQAVGLITLANAINSLANSVYWAIVIDTAPKSRVGSFSGITHAIANLAAIIAPTLTGYLTYQYGYSAMFTAATAATAIGVVAMLFVHPGRRAPKNPSAQSYA</sequence>
<dbReference type="SUPFAM" id="SSF103473">
    <property type="entry name" value="MFS general substrate transporter"/>
    <property type="match status" value="1"/>
</dbReference>
<dbReference type="RefSeq" id="WP_032955996.1">
    <property type="nucleotide sequence ID" value="NZ_CP012077.1"/>
</dbReference>
<feature type="transmembrane region" description="Helical" evidence="5">
    <location>
        <begin position="408"/>
        <end position="429"/>
    </location>
</feature>
<feature type="transmembrane region" description="Helical" evidence="5">
    <location>
        <begin position="247"/>
        <end position="268"/>
    </location>
</feature>
<dbReference type="GO" id="GO:0022857">
    <property type="term" value="F:transmembrane transporter activity"/>
    <property type="evidence" value="ECO:0007669"/>
    <property type="project" value="InterPro"/>
</dbReference>
<evidence type="ECO:0000313" key="8">
    <source>
        <dbReference type="Proteomes" id="UP000282741"/>
    </source>
</evidence>
<feature type="transmembrane region" description="Helical" evidence="5">
    <location>
        <begin position="317"/>
        <end position="337"/>
    </location>
</feature>
<keyword evidence="4 5" id="KW-0472">Membrane</keyword>
<keyword evidence="3 5" id="KW-1133">Transmembrane helix</keyword>
<feature type="transmembrane region" description="Helical" evidence="5">
    <location>
        <begin position="142"/>
        <end position="165"/>
    </location>
</feature>
<evidence type="ECO:0000256" key="3">
    <source>
        <dbReference type="ARBA" id="ARBA00022989"/>
    </source>
</evidence>
<evidence type="ECO:0000259" key="6">
    <source>
        <dbReference type="PROSITE" id="PS50850"/>
    </source>
</evidence>
<evidence type="ECO:0000256" key="5">
    <source>
        <dbReference type="SAM" id="Phobius"/>
    </source>
</evidence>
<evidence type="ECO:0000256" key="1">
    <source>
        <dbReference type="ARBA" id="ARBA00004141"/>
    </source>
</evidence>
<organism evidence="7 8">
    <name type="scientific">Bordetella hinzii</name>
    <dbReference type="NCBI Taxonomy" id="103855"/>
    <lineage>
        <taxon>Bacteria</taxon>
        <taxon>Pseudomonadati</taxon>
        <taxon>Pseudomonadota</taxon>
        <taxon>Betaproteobacteria</taxon>
        <taxon>Burkholderiales</taxon>
        <taxon>Alcaligenaceae</taxon>
        <taxon>Bordetella</taxon>
    </lineage>
</organism>
<protein>
    <submittedName>
        <fullName evidence="7">MFS transporter</fullName>
    </submittedName>
</protein>
<dbReference type="PANTHER" id="PTHR11662:SF399">
    <property type="entry name" value="FI19708P1-RELATED"/>
    <property type="match status" value="1"/>
</dbReference>
<dbReference type="InterPro" id="IPR050382">
    <property type="entry name" value="MFS_Na/Anion_cotransporter"/>
</dbReference>
<dbReference type="InterPro" id="IPR020846">
    <property type="entry name" value="MFS_dom"/>
</dbReference>
<dbReference type="AlphaFoldDB" id="A0AAN1S0G9"/>
<evidence type="ECO:0000256" key="4">
    <source>
        <dbReference type="ARBA" id="ARBA00023136"/>
    </source>
</evidence>
<keyword evidence="2 5" id="KW-0812">Transmembrane</keyword>
<dbReference type="InterPro" id="IPR036259">
    <property type="entry name" value="MFS_trans_sf"/>
</dbReference>
<feature type="transmembrane region" description="Helical" evidence="5">
    <location>
        <begin position="343"/>
        <end position="368"/>
    </location>
</feature>
<dbReference type="EMBL" id="CP024172">
    <property type="protein sequence ID" value="AZW18742.1"/>
    <property type="molecule type" value="Genomic_DNA"/>
</dbReference>
<gene>
    <name evidence="7" type="ORF">CS347_19250</name>
</gene>
<evidence type="ECO:0000256" key="2">
    <source>
        <dbReference type="ARBA" id="ARBA00022692"/>
    </source>
</evidence>
<dbReference type="GO" id="GO:0016020">
    <property type="term" value="C:membrane"/>
    <property type="evidence" value="ECO:0007669"/>
    <property type="project" value="UniProtKB-SubCell"/>
</dbReference>
<feature type="domain" description="Major facilitator superfamily (MFS) profile" evidence="6">
    <location>
        <begin position="11"/>
        <end position="434"/>
    </location>
</feature>
<dbReference type="PANTHER" id="PTHR11662">
    <property type="entry name" value="SOLUTE CARRIER FAMILY 17"/>
    <property type="match status" value="1"/>
</dbReference>
<feature type="transmembrane region" description="Helical" evidence="5">
    <location>
        <begin position="77"/>
        <end position="95"/>
    </location>
</feature>
<dbReference type="Proteomes" id="UP000282741">
    <property type="component" value="Chromosome"/>
</dbReference>
<accession>A0AAN1S0G9</accession>